<proteinExistence type="predicted"/>
<dbReference type="EMBL" id="CP010519">
    <property type="protein sequence ID" value="AJE86501.1"/>
    <property type="molecule type" value="Genomic_DNA"/>
</dbReference>
<name>A0A0B5F6I8_STRA4</name>
<keyword evidence="2" id="KW-1185">Reference proteome</keyword>
<dbReference type="KEGG" id="sals:SLNWT_6125"/>
<evidence type="ECO:0000313" key="1">
    <source>
        <dbReference type="EMBL" id="AJE86501.1"/>
    </source>
</evidence>
<dbReference type="AlphaFoldDB" id="A0A0B5F6I8"/>
<accession>A0A0B5F6I8</accession>
<organism evidence="1 2">
    <name type="scientific">Streptomyces albus (strain ATCC 21838 / DSM 41398 / FERM P-419 / JCM 4703 / NBRC 107858)</name>
    <dbReference type="NCBI Taxonomy" id="1081613"/>
    <lineage>
        <taxon>Bacteria</taxon>
        <taxon>Bacillati</taxon>
        <taxon>Actinomycetota</taxon>
        <taxon>Actinomycetes</taxon>
        <taxon>Kitasatosporales</taxon>
        <taxon>Streptomycetaceae</taxon>
        <taxon>Streptomyces</taxon>
    </lineage>
</organism>
<sequence>MAEGRLLAVPEDRDDLDLVVLGKRVGEVVGGPDGPADSVRVVEEKGDVHTAPYRIVCLRMTQLIRLPEG</sequence>
<reference evidence="1 2" key="1">
    <citation type="submission" date="2015-01" db="EMBL/GenBank/DDBJ databases">
        <title>Enhanced salinomycin production by adjusting the supply of polyketide extender units in Streptomyce albus DSM 41398.</title>
        <authorList>
            <person name="Lu C."/>
        </authorList>
    </citation>
    <scope>NUCLEOTIDE SEQUENCE [LARGE SCALE GENOMIC DNA]</scope>
    <source>
        <strain evidence="2">ATCC 21838 / DSM 41398 / FERM P-419 / JCM 4703 / NBRC 107858</strain>
    </source>
</reference>
<gene>
    <name evidence="1" type="ORF">SLNWT_6125</name>
</gene>
<dbReference type="Proteomes" id="UP000031523">
    <property type="component" value="Chromosome"/>
</dbReference>
<protein>
    <submittedName>
        <fullName evidence="1">Uncharacterized protein</fullName>
    </submittedName>
</protein>
<evidence type="ECO:0000313" key="2">
    <source>
        <dbReference type="Proteomes" id="UP000031523"/>
    </source>
</evidence>